<feature type="transmembrane region" description="Helical" evidence="1">
    <location>
        <begin position="35"/>
        <end position="56"/>
    </location>
</feature>
<gene>
    <name evidence="2" type="ORF">MFMK1_003363</name>
</gene>
<accession>A0AAU0URA1</accession>
<dbReference type="EMBL" id="CP121694">
    <property type="protein sequence ID" value="WRO23501.1"/>
    <property type="molecule type" value="Genomic_DNA"/>
</dbReference>
<dbReference type="Proteomes" id="UP001329915">
    <property type="component" value="Chromosome"/>
</dbReference>
<dbReference type="AlphaFoldDB" id="A0AAU0URA1"/>
<keyword evidence="1" id="KW-0812">Transmembrane</keyword>
<dbReference type="KEGG" id="dbc:MFMK1_003363"/>
<dbReference type="PANTHER" id="PTHR34351">
    <property type="entry name" value="SLR1927 PROTEIN-RELATED"/>
    <property type="match status" value="1"/>
</dbReference>
<name>A0AAU0URA1_9FIRM</name>
<keyword evidence="3" id="KW-1185">Reference proteome</keyword>
<evidence type="ECO:0000313" key="3">
    <source>
        <dbReference type="Proteomes" id="UP001329915"/>
    </source>
</evidence>
<keyword evidence="1" id="KW-1133">Transmembrane helix</keyword>
<evidence type="ECO:0000256" key="1">
    <source>
        <dbReference type="SAM" id="Phobius"/>
    </source>
</evidence>
<organism evidence="2 3">
    <name type="scientific">Metallumcola ferriviriculae</name>
    <dbReference type="NCBI Taxonomy" id="3039180"/>
    <lineage>
        <taxon>Bacteria</taxon>
        <taxon>Bacillati</taxon>
        <taxon>Bacillota</taxon>
        <taxon>Clostridia</taxon>
        <taxon>Neomoorellales</taxon>
        <taxon>Desulfitibacteraceae</taxon>
        <taxon>Metallumcola</taxon>
    </lineage>
</organism>
<evidence type="ECO:0000313" key="2">
    <source>
        <dbReference type="EMBL" id="WRO23501.1"/>
    </source>
</evidence>
<sequence length="312" mass="35069">MRLKLPVTLLWLAIVSLLLSRLGMGQQALPFVGAVALVITMDILVAYLAGIMVQVCPLGMLEAVRMASTAVKVKQLRLLRFVPHNFSMEGEAKTGKMVIKQIGSNELQLIVNRRGFYDAPRIKLHWQDPLGFFKWRRKLILADSMWVYPRIQQVNIRQFYSGGDEILIEGTGVADRRRIHWRATAATGKLMIRQPRHQAEIKMLVIFSGDEEKDSQIADEAASWWQAFRKGGLRYSAIVAAADVHLVNMAPNSPNRMLKILARAKGPYQYTGLAKVMGTIQTDDQVIVAGEIPKKFSGRFSQLKVGSKYAHK</sequence>
<reference evidence="2 3" key="1">
    <citation type="submission" date="2023-04" db="EMBL/GenBank/DDBJ databases">
        <authorList>
            <person name="Hsu D."/>
        </authorList>
    </citation>
    <scope>NUCLEOTIDE SEQUENCE [LARGE SCALE GENOMIC DNA]</scope>
    <source>
        <strain evidence="2 3">MK1</strain>
    </source>
</reference>
<keyword evidence="1" id="KW-0472">Membrane</keyword>
<proteinExistence type="predicted"/>
<dbReference type="PANTHER" id="PTHR34351:SF1">
    <property type="entry name" value="SLR1927 PROTEIN"/>
    <property type="match status" value="1"/>
</dbReference>
<evidence type="ECO:0008006" key="4">
    <source>
        <dbReference type="Google" id="ProtNLM"/>
    </source>
</evidence>
<protein>
    <recommendedName>
        <fullName evidence="4">DUF58 domain-containing protein</fullName>
    </recommendedName>
</protein>
<dbReference type="RefSeq" id="WP_366922883.1">
    <property type="nucleotide sequence ID" value="NZ_CP121694.1"/>
</dbReference>